<keyword evidence="3" id="KW-1185">Reference proteome</keyword>
<accession>A0A3N2PUH9</accession>
<dbReference type="EMBL" id="ML119056">
    <property type="protein sequence ID" value="ROT38140.1"/>
    <property type="molecule type" value="Genomic_DNA"/>
</dbReference>
<dbReference type="Proteomes" id="UP000272025">
    <property type="component" value="Unassembled WGS sequence"/>
</dbReference>
<name>A0A3N2PUH9_SODAK</name>
<dbReference type="GeneID" id="39582747"/>
<protein>
    <submittedName>
        <fullName evidence="2">Uncharacterized protein</fullName>
    </submittedName>
</protein>
<organism evidence="2 3">
    <name type="scientific">Sodiomyces alkalinus (strain CBS 110278 / VKM F-3762 / F11)</name>
    <name type="common">Alkaliphilic filamentous fungus</name>
    <dbReference type="NCBI Taxonomy" id="1314773"/>
    <lineage>
        <taxon>Eukaryota</taxon>
        <taxon>Fungi</taxon>
        <taxon>Dikarya</taxon>
        <taxon>Ascomycota</taxon>
        <taxon>Pezizomycotina</taxon>
        <taxon>Sordariomycetes</taxon>
        <taxon>Hypocreomycetidae</taxon>
        <taxon>Glomerellales</taxon>
        <taxon>Plectosphaerellaceae</taxon>
        <taxon>Sodiomyces</taxon>
    </lineage>
</organism>
<evidence type="ECO:0000313" key="3">
    <source>
        <dbReference type="Proteomes" id="UP000272025"/>
    </source>
</evidence>
<evidence type="ECO:0000256" key="1">
    <source>
        <dbReference type="SAM" id="Phobius"/>
    </source>
</evidence>
<keyword evidence="1" id="KW-0472">Membrane</keyword>
<dbReference type="AlphaFoldDB" id="A0A3N2PUH9"/>
<feature type="transmembrane region" description="Helical" evidence="1">
    <location>
        <begin position="180"/>
        <end position="200"/>
    </location>
</feature>
<gene>
    <name evidence="2" type="ORF">SODALDRAFT_360474</name>
</gene>
<keyword evidence="1" id="KW-1133">Transmembrane helix</keyword>
<proteinExistence type="predicted"/>
<keyword evidence="1" id="KW-0812">Transmembrane</keyword>
<dbReference type="RefSeq" id="XP_028465946.1">
    <property type="nucleotide sequence ID" value="XM_028614269.1"/>
</dbReference>
<sequence length="204" mass="22816">MEMEEYQPQILLAGLFWRSEGNISAASWYMVETLPALLATAYLKLQQNISGDFCDFVPLPREGIGVLQIIYLRLVPGEPPRHIIRKPCSLINRPSYHWFIMLFFYCKEVGLEPEYNAAIRSIMLQGGTLGSQKVRRGEALLATTPVVHDYEISGHLIVSLMVISAHDEGCPIRVRHSLCITSAIGLVLLSAPLAVVELIIPMQQ</sequence>
<reference evidence="2 3" key="1">
    <citation type="journal article" date="2018" name="Mol. Ecol.">
        <title>The obligate alkalophilic soda-lake fungus Sodiomyces alkalinus has shifted to a protein diet.</title>
        <authorList>
            <person name="Grum-Grzhimaylo A.A."/>
            <person name="Falkoski D.L."/>
            <person name="van den Heuvel J."/>
            <person name="Valero-Jimenez C.A."/>
            <person name="Min B."/>
            <person name="Choi I.G."/>
            <person name="Lipzen A."/>
            <person name="Daum C.G."/>
            <person name="Aanen D.K."/>
            <person name="Tsang A."/>
            <person name="Henrissat B."/>
            <person name="Bilanenko E.N."/>
            <person name="de Vries R.P."/>
            <person name="van Kan J.A.L."/>
            <person name="Grigoriev I.V."/>
            <person name="Debets A.J.M."/>
        </authorList>
    </citation>
    <scope>NUCLEOTIDE SEQUENCE [LARGE SCALE GENOMIC DNA]</scope>
    <source>
        <strain evidence="2 3">F11</strain>
    </source>
</reference>
<evidence type="ECO:0000313" key="2">
    <source>
        <dbReference type="EMBL" id="ROT38140.1"/>
    </source>
</evidence>